<gene>
    <name evidence="1" type="ORF">AYJ05_08865</name>
</gene>
<organism evidence="1 2">
    <name type="scientific">Corynebacterium stationis</name>
    <dbReference type="NCBI Taxonomy" id="1705"/>
    <lineage>
        <taxon>Bacteria</taxon>
        <taxon>Bacillati</taxon>
        <taxon>Actinomycetota</taxon>
        <taxon>Actinomycetes</taxon>
        <taxon>Mycobacteriales</taxon>
        <taxon>Corynebacteriaceae</taxon>
        <taxon>Corynebacterium</taxon>
    </lineage>
</organism>
<name>A0A177IRX2_9CORY</name>
<evidence type="ECO:0000313" key="2">
    <source>
        <dbReference type="Proteomes" id="UP000076947"/>
    </source>
</evidence>
<dbReference type="AlphaFoldDB" id="A0A177IRX2"/>
<dbReference type="Proteomes" id="UP000076947">
    <property type="component" value="Unassembled WGS sequence"/>
</dbReference>
<proteinExistence type="predicted"/>
<evidence type="ECO:0000313" key="1">
    <source>
        <dbReference type="EMBL" id="OAH31657.1"/>
    </source>
</evidence>
<protein>
    <submittedName>
        <fullName evidence="1">Uncharacterized protein</fullName>
    </submittedName>
</protein>
<keyword evidence="2" id="KW-1185">Reference proteome</keyword>
<sequence>MAKLPLATIREVLNIVDSGGNVPDAMRRTQESLIGEIPDEQDEPKGWDAAQELLDAEIAKRGWRIDKESGAYRMALRALAEIAQENLSPPSNHLAWPAS</sequence>
<reference evidence="2" key="1">
    <citation type="submission" date="2016-02" db="EMBL/GenBank/DDBJ databases">
        <authorList>
            <person name="Kaur G."/>
            <person name="Nair G.R."/>
            <person name="Mayilraj S."/>
        </authorList>
    </citation>
    <scope>NUCLEOTIDE SEQUENCE [LARGE SCALE GENOMIC DNA]</scope>
    <source>
        <strain evidence="2">GA-15</strain>
    </source>
</reference>
<comment type="caution">
    <text evidence="1">The sequence shown here is derived from an EMBL/GenBank/DDBJ whole genome shotgun (WGS) entry which is preliminary data.</text>
</comment>
<dbReference type="RefSeq" id="WP_066837940.1">
    <property type="nucleotide sequence ID" value="NZ_LSTQ01000004.1"/>
</dbReference>
<dbReference type="EMBL" id="LSTQ01000004">
    <property type="protein sequence ID" value="OAH31657.1"/>
    <property type="molecule type" value="Genomic_DNA"/>
</dbReference>
<accession>A0A177IRX2</accession>